<name>A0A2A2KIQ9_9BILA</name>
<gene>
    <name evidence="2" type="ORF">WR25_00706</name>
</gene>
<sequence length="283" mass="32140">MVLFKGCSGLIAVIHNVQLSNQNGCCIQASSDIPQKRNQPQKASALRLKYLTYLPHDQRLDTSLIQLHREHCATRDGLPHRTSIDRHHTPGPAPGMPGQRQTALDRPSHQPQSISRRDPRPASHWPTQHLCHLHFLQQLGRKQCPGKQTIQQKRSLRNRADQQPVIDPARVVVQRIAQVVPMQIRAFARQANRRVTEWRQHLLPERFLKRFMLGNRRVVIGKLAIICEARLVTQKLAQGARGFRQRGIQGKSTVTHQGQGGRGQYRLCEAPPGHTGFGLEGWR</sequence>
<protein>
    <submittedName>
        <fullName evidence="2">Uncharacterized protein</fullName>
    </submittedName>
</protein>
<keyword evidence="3" id="KW-1185">Reference proteome</keyword>
<dbReference type="EMBL" id="LIAE01008475">
    <property type="protein sequence ID" value="PAV73841.1"/>
    <property type="molecule type" value="Genomic_DNA"/>
</dbReference>
<evidence type="ECO:0000256" key="1">
    <source>
        <dbReference type="SAM" id="MobiDB-lite"/>
    </source>
</evidence>
<feature type="compositionally biased region" description="Basic and acidic residues" evidence="1">
    <location>
        <begin position="75"/>
        <end position="88"/>
    </location>
</feature>
<feature type="region of interest" description="Disordered" evidence="1">
    <location>
        <begin position="248"/>
        <end position="267"/>
    </location>
</feature>
<dbReference type="AlphaFoldDB" id="A0A2A2KIQ9"/>
<accession>A0A2A2KIQ9</accession>
<comment type="caution">
    <text evidence="2">The sequence shown here is derived from an EMBL/GenBank/DDBJ whole genome shotgun (WGS) entry which is preliminary data.</text>
</comment>
<dbReference type="Proteomes" id="UP000218231">
    <property type="component" value="Unassembled WGS sequence"/>
</dbReference>
<organism evidence="2 3">
    <name type="scientific">Diploscapter pachys</name>
    <dbReference type="NCBI Taxonomy" id="2018661"/>
    <lineage>
        <taxon>Eukaryota</taxon>
        <taxon>Metazoa</taxon>
        <taxon>Ecdysozoa</taxon>
        <taxon>Nematoda</taxon>
        <taxon>Chromadorea</taxon>
        <taxon>Rhabditida</taxon>
        <taxon>Rhabditina</taxon>
        <taxon>Rhabditomorpha</taxon>
        <taxon>Rhabditoidea</taxon>
        <taxon>Rhabditidae</taxon>
        <taxon>Diploscapter</taxon>
    </lineage>
</organism>
<reference evidence="2 3" key="1">
    <citation type="journal article" date="2017" name="Curr. Biol.">
        <title>Genome architecture and evolution of a unichromosomal asexual nematode.</title>
        <authorList>
            <person name="Fradin H."/>
            <person name="Zegar C."/>
            <person name="Gutwein M."/>
            <person name="Lucas J."/>
            <person name="Kovtun M."/>
            <person name="Corcoran D."/>
            <person name="Baugh L.R."/>
            <person name="Kiontke K."/>
            <person name="Gunsalus K."/>
            <person name="Fitch D.H."/>
            <person name="Piano F."/>
        </authorList>
    </citation>
    <scope>NUCLEOTIDE SEQUENCE [LARGE SCALE GENOMIC DNA]</scope>
    <source>
        <strain evidence="2">PF1309</strain>
    </source>
</reference>
<evidence type="ECO:0000313" key="3">
    <source>
        <dbReference type="Proteomes" id="UP000218231"/>
    </source>
</evidence>
<proteinExistence type="predicted"/>
<evidence type="ECO:0000313" key="2">
    <source>
        <dbReference type="EMBL" id="PAV73841.1"/>
    </source>
</evidence>
<feature type="region of interest" description="Disordered" evidence="1">
    <location>
        <begin position="75"/>
        <end position="125"/>
    </location>
</feature>